<dbReference type="PROSITE" id="PS00092">
    <property type="entry name" value="N6_MTASE"/>
    <property type="match status" value="1"/>
</dbReference>
<evidence type="ECO:0000313" key="9">
    <source>
        <dbReference type="Proteomes" id="UP000218644"/>
    </source>
</evidence>
<dbReference type="SUPFAM" id="SSF53335">
    <property type="entry name" value="S-adenosyl-L-methionine-dependent methyltransferases"/>
    <property type="match status" value="1"/>
</dbReference>
<dbReference type="Pfam" id="PF01555">
    <property type="entry name" value="N6_N4_Mtase"/>
    <property type="match status" value="1"/>
</dbReference>
<dbReference type="EC" id="2.1.1.72" evidence="2"/>
<gene>
    <name evidence="8" type="ORF">CK623_05880</name>
</gene>
<keyword evidence="5" id="KW-0949">S-adenosyl-L-methionine</keyword>
<comment type="similarity">
    <text evidence="1">Belongs to the N(4)/N(6)-methyltransferase family.</text>
</comment>
<keyword evidence="4 8" id="KW-0808">Transferase</keyword>
<dbReference type="InterPro" id="IPR002295">
    <property type="entry name" value="N4/N6-MTase_EcoPI_Mod-like"/>
</dbReference>
<comment type="catalytic activity">
    <reaction evidence="6">
        <text>a 2'-deoxyadenosine in DNA + S-adenosyl-L-methionine = an N(6)-methyl-2'-deoxyadenosine in DNA + S-adenosyl-L-homocysteine + H(+)</text>
        <dbReference type="Rhea" id="RHEA:15197"/>
        <dbReference type="Rhea" id="RHEA-COMP:12418"/>
        <dbReference type="Rhea" id="RHEA-COMP:12419"/>
        <dbReference type="ChEBI" id="CHEBI:15378"/>
        <dbReference type="ChEBI" id="CHEBI:57856"/>
        <dbReference type="ChEBI" id="CHEBI:59789"/>
        <dbReference type="ChEBI" id="CHEBI:90615"/>
        <dbReference type="ChEBI" id="CHEBI:90616"/>
        <dbReference type="EC" id="2.1.1.72"/>
    </reaction>
</comment>
<keyword evidence="3 8" id="KW-0489">Methyltransferase</keyword>
<dbReference type="InterPro" id="IPR002941">
    <property type="entry name" value="DNA_methylase_N4/N6"/>
</dbReference>
<dbReference type="GO" id="GO:0032259">
    <property type="term" value="P:methylation"/>
    <property type="evidence" value="ECO:0007669"/>
    <property type="project" value="UniProtKB-KW"/>
</dbReference>
<dbReference type="EMBL" id="NSJD01000006">
    <property type="protein sequence ID" value="PAT40392.1"/>
    <property type="molecule type" value="Genomic_DNA"/>
</dbReference>
<name>A0A2A2ARQ9_9BURK</name>
<protein>
    <recommendedName>
        <fullName evidence="2">site-specific DNA-methyltransferase (adenine-specific)</fullName>
        <ecNumber evidence="2">2.1.1.72</ecNumber>
    </recommendedName>
</protein>
<evidence type="ECO:0000256" key="1">
    <source>
        <dbReference type="ARBA" id="ARBA00006594"/>
    </source>
</evidence>
<reference evidence="8 9" key="1">
    <citation type="submission" date="2017-08" db="EMBL/GenBank/DDBJ databases">
        <title>WGS of Clinical strains of the CDC Group NO-1 linked to zoonotic infections in humans.</title>
        <authorList>
            <person name="Bernier A.-M."/>
            <person name="Bernard K."/>
        </authorList>
    </citation>
    <scope>NUCLEOTIDE SEQUENCE [LARGE SCALE GENOMIC DNA]</scope>
    <source>
        <strain evidence="8 9">NML79-0751</strain>
    </source>
</reference>
<dbReference type="Proteomes" id="UP000218644">
    <property type="component" value="Unassembled WGS sequence"/>
</dbReference>
<dbReference type="GO" id="GO:0009007">
    <property type="term" value="F:site-specific DNA-methyltransferase (adenine-specific) activity"/>
    <property type="evidence" value="ECO:0007669"/>
    <property type="project" value="UniProtKB-EC"/>
</dbReference>
<evidence type="ECO:0000256" key="3">
    <source>
        <dbReference type="ARBA" id="ARBA00022603"/>
    </source>
</evidence>
<accession>A0A2A2ARQ9</accession>
<dbReference type="Gene3D" id="3.40.50.150">
    <property type="entry name" value="Vaccinia Virus protein VP39"/>
    <property type="match status" value="1"/>
</dbReference>
<dbReference type="InterPro" id="IPR002052">
    <property type="entry name" value="DNA_methylase_N6_adenine_CS"/>
</dbReference>
<evidence type="ECO:0000256" key="2">
    <source>
        <dbReference type="ARBA" id="ARBA00011900"/>
    </source>
</evidence>
<dbReference type="PRINTS" id="PR00506">
    <property type="entry name" value="D21N6MTFRASE"/>
</dbReference>
<evidence type="ECO:0000256" key="6">
    <source>
        <dbReference type="ARBA" id="ARBA00047942"/>
    </source>
</evidence>
<feature type="domain" description="DNA methylase N-4/N-6" evidence="7">
    <location>
        <begin position="95"/>
        <end position="428"/>
    </location>
</feature>
<dbReference type="PIRSF" id="PIRSF015855">
    <property type="entry name" value="TypeIII_Mtase_mKpnI"/>
    <property type="match status" value="1"/>
</dbReference>
<evidence type="ECO:0000256" key="5">
    <source>
        <dbReference type="ARBA" id="ARBA00022691"/>
    </source>
</evidence>
<proteinExistence type="inferred from homology"/>
<dbReference type="AlphaFoldDB" id="A0A2A2ARQ9"/>
<dbReference type="InterPro" id="IPR029063">
    <property type="entry name" value="SAM-dependent_MTases_sf"/>
</dbReference>
<evidence type="ECO:0000259" key="7">
    <source>
        <dbReference type="Pfam" id="PF01555"/>
    </source>
</evidence>
<evidence type="ECO:0000313" key="8">
    <source>
        <dbReference type="EMBL" id="PAT40392.1"/>
    </source>
</evidence>
<evidence type="ECO:0000256" key="4">
    <source>
        <dbReference type="ARBA" id="ARBA00022679"/>
    </source>
</evidence>
<organism evidence="8 9">
    <name type="scientific">Vandammella animalimorsus</name>
    <dbReference type="NCBI Taxonomy" id="2029117"/>
    <lineage>
        <taxon>Bacteria</taxon>
        <taxon>Pseudomonadati</taxon>
        <taxon>Pseudomonadota</taxon>
        <taxon>Betaproteobacteria</taxon>
        <taxon>Burkholderiales</taxon>
        <taxon>Comamonadaceae</taxon>
        <taxon>Vandammella</taxon>
    </lineage>
</organism>
<dbReference type="GO" id="GO:0008170">
    <property type="term" value="F:N-methyltransferase activity"/>
    <property type="evidence" value="ECO:0007669"/>
    <property type="project" value="InterPro"/>
</dbReference>
<dbReference type="GO" id="GO:0003677">
    <property type="term" value="F:DNA binding"/>
    <property type="evidence" value="ECO:0007669"/>
    <property type="project" value="InterPro"/>
</dbReference>
<sequence>MLAAIRQIAPEVASDQQIDFDRLKTLLGQERIAPENEHYELSWAGKAAARREIQKTTSATLLPAPGNPAAAAHMLIEGENLEVLRVLQKSYYGKVKMIYIDPPYNTGNDSFVYPDDYTETLEGYQRRTGERDASGFLNKQSLWKKNSKENGHYHSAWLSMMYPRLYLARNLLRDDGVIFISIDDNEAANLKLVCDEIFGEENFLGQIIWKKKTNGNNNGLIPPVHDYILIFARSVASIDENSFGFPLSQDFIEKNYSNPDNDPRGPWNTMDLSANHEGPFFAIRNPATGEEYFPPDGRYWVFNKEEVEKRINDGRIIFGKSGDARPVQKTFLKDRKSMRLKAETWWDKHGLNSDGTDELAGFFGKSKIFVHSKPSFLIKKMVSILGSLGEGGVVLDFFAGSGTTMQAVMELNLEDGGSRQCICVQIPEKLEENTEAWKAGYRTIADITRARIDKVIEKLKAEQPDKTQDLACAQFTLAPSNFKQWRSDVDADALRAQLEMFQQAEEAVPQAPDAQTAMLAELLLKMGLGALGVQAISKAKTVAGVTVHRVLLENGCQLWLCFEPYQDVLKDEIARAQPAQVVMLNSCFVGDKADEQLANLQLELQGLDIGLTVI</sequence>
<comment type="caution">
    <text evidence="8">The sequence shown here is derived from an EMBL/GenBank/DDBJ whole genome shotgun (WGS) entry which is preliminary data.</text>
</comment>